<sequence>MVMVYYGKYWHSASGTQFQTKFARCPRADIIEFSCGCSIKVDKPTKLWTNPRETFCNFFGGIFSKSLSAIGISPGDSLWSNTNFPKTPHICCPKDPNLTVELTEMVAASNEKYLRMAITSSWLEKRKHSKNTGTNPTIRTIKYKPRTEKDYTYIATKFFLPFFENTSRCPTPRDSREKRILKTRNSKQHHEPDEKKEMPALTDAELIALFSQTSLKEKKTKAPLAVRKSRK</sequence>
<reference evidence="2 3" key="1">
    <citation type="submission" date="2021-04" db="EMBL/GenBank/DDBJ databases">
        <authorList>
            <person name="Bliznina A."/>
        </authorList>
    </citation>
    <scope>NUCLEOTIDE SEQUENCE [LARGE SCALE GENOMIC DNA]</scope>
</reference>
<feature type="compositionally biased region" description="Basic and acidic residues" evidence="1">
    <location>
        <begin position="188"/>
        <end position="198"/>
    </location>
</feature>
<name>A0ABN7SF30_OIKDI</name>
<accession>A0ABN7SF30</accession>
<evidence type="ECO:0000313" key="3">
    <source>
        <dbReference type="Proteomes" id="UP001158576"/>
    </source>
</evidence>
<gene>
    <name evidence="2" type="ORF">OKIOD_LOCUS6018</name>
</gene>
<organism evidence="2 3">
    <name type="scientific">Oikopleura dioica</name>
    <name type="common">Tunicate</name>
    <dbReference type="NCBI Taxonomy" id="34765"/>
    <lineage>
        <taxon>Eukaryota</taxon>
        <taxon>Metazoa</taxon>
        <taxon>Chordata</taxon>
        <taxon>Tunicata</taxon>
        <taxon>Appendicularia</taxon>
        <taxon>Copelata</taxon>
        <taxon>Oikopleuridae</taxon>
        <taxon>Oikopleura</taxon>
    </lineage>
</organism>
<dbReference type="EMBL" id="OU015569">
    <property type="protein sequence ID" value="CAG5096062.1"/>
    <property type="molecule type" value="Genomic_DNA"/>
</dbReference>
<protein>
    <submittedName>
        <fullName evidence="2">Oidioi.mRNA.OKI2018_I69.XSR.g14460.t1.cds</fullName>
    </submittedName>
</protein>
<feature type="compositionally biased region" description="Basic and acidic residues" evidence="1">
    <location>
        <begin position="171"/>
        <end position="180"/>
    </location>
</feature>
<feature type="region of interest" description="Disordered" evidence="1">
    <location>
        <begin position="169"/>
        <end position="200"/>
    </location>
</feature>
<dbReference type="Proteomes" id="UP001158576">
    <property type="component" value="Chromosome XSR"/>
</dbReference>
<keyword evidence="3" id="KW-1185">Reference proteome</keyword>
<evidence type="ECO:0000256" key="1">
    <source>
        <dbReference type="SAM" id="MobiDB-lite"/>
    </source>
</evidence>
<evidence type="ECO:0000313" key="2">
    <source>
        <dbReference type="EMBL" id="CAG5096062.1"/>
    </source>
</evidence>
<proteinExistence type="predicted"/>